<dbReference type="AlphaFoldDB" id="A0A5J4R8Q2"/>
<accession>A0A5J4R8Q2</accession>
<dbReference type="EMBL" id="SNRY01001549">
    <property type="protein sequence ID" value="KAA6330099.1"/>
    <property type="molecule type" value="Genomic_DNA"/>
</dbReference>
<comment type="caution">
    <text evidence="1">The sequence shown here is derived from an EMBL/GenBank/DDBJ whole genome shotgun (WGS) entry which is preliminary data.</text>
</comment>
<sequence length="346" mass="38252">MKKVFMRSMVKGKRDGNLSIVINGQEVVQGVHKNKPKNPRSQAQMGQRVQLTNILGCYQLLRPFLKEAYEKMPDGLNYYNLFIKNNLGKVKAYLSKKEAAVKACVVAPYQISEGTLPAIGMRVQGGGLVSSIRLPKSFRMTEEITVGKVSKAILSANRAMHKGDKLSIIHLAQSVYPDDGMPYVRQGLYEFELNPASGEVFHEQVPPSLFDAVNGYAGTGKGLETGGVAYVWSRRKEDKVCVSTQSIVLTPDNELYEQYASETKRQSAAESYGAISEERFLKPKISESKGNERAERVSAPLKKVGIPRDATNEPRLHQGYKRVLEGVRRMVGIVAVVLVTGGWGET</sequence>
<name>A0A5J4R8Q2_9ZZZZ</name>
<protein>
    <submittedName>
        <fullName evidence="1">Uncharacterized protein</fullName>
    </submittedName>
</protein>
<evidence type="ECO:0000313" key="1">
    <source>
        <dbReference type="EMBL" id="KAA6330099.1"/>
    </source>
</evidence>
<proteinExistence type="predicted"/>
<reference evidence="1" key="1">
    <citation type="submission" date="2019-03" db="EMBL/GenBank/DDBJ databases">
        <title>Single cell metagenomics reveals metabolic interactions within the superorganism composed of flagellate Streblomastix strix and complex community of Bacteroidetes bacteria on its surface.</title>
        <authorList>
            <person name="Treitli S.C."/>
            <person name="Kolisko M."/>
            <person name="Husnik F."/>
            <person name="Keeling P."/>
            <person name="Hampl V."/>
        </authorList>
    </citation>
    <scope>NUCLEOTIDE SEQUENCE</scope>
    <source>
        <strain evidence="1">STM</strain>
    </source>
</reference>
<gene>
    <name evidence="1" type="ORF">EZS27_021156</name>
</gene>
<organism evidence="1">
    <name type="scientific">termite gut metagenome</name>
    <dbReference type="NCBI Taxonomy" id="433724"/>
    <lineage>
        <taxon>unclassified sequences</taxon>
        <taxon>metagenomes</taxon>
        <taxon>organismal metagenomes</taxon>
    </lineage>
</organism>